<name>A0A9W9P6C1_9EURO</name>
<feature type="region of interest" description="Disordered" evidence="1">
    <location>
        <begin position="1"/>
        <end position="77"/>
    </location>
</feature>
<dbReference type="GeneID" id="83199580"/>
<dbReference type="AlphaFoldDB" id="A0A9W9P6C1"/>
<comment type="caution">
    <text evidence="2">The sequence shown here is derived from an EMBL/GenBank/DDBJ whole genome shotgun (WGS) entry which is preliminary data.</text>
</comment>
<evidence type="ECO:0000256" key="1">
    <source>
        <dbReference type="SAM" id="MobiDB-lite"/>
    </source>
</evidence>
<protein>
    <submittedName>
        <fullName evidence="2">Uncharacterized protein</fullName>
    </submittedName>
</protein>
<evidence type="ECO:0000313" key="2">
    <source>
        <dbReference type="EMBL" id="KAJ5238361.1"/>
    </source>
</evidence>
<gene>
    <name evidence="2" type="ORF">N7468_002980</name>
</gene>
<feature type="compositionally biased region" description="Basic and acidic residues" evidence="1">
    <location>
        <begin position="65"/>
        <end position="76"/>
    </location>
</feature>
<dbReference type="Proteomes" id="UP001150941">
    <property type="component" value="Unassembled WGS sequence"/>
</dbReference>
<sequence length="124" mass="14136">MAKESQVGGVKGRSGISRYPHLEEYAQDSDGLKEEMNERMSSRNTQPGWEDDHCQTERANGLENWKPRRETKRGIEGTKWNSLATNESLEVCLDRSKKNKLDSGEWTVQNCHDYNLCVIGTVGF</sequence>
<dbReference type="RefSeq" id="XP_058331280.1">
    <property type="nucleotide sequence ID" value="XM_058472277.1"/>
</dbReference>
<keyword evidence="3" id="KW-1185">Reference proteome</keyword>
<dbReference type="EMBL" id="JAPQKS010000003">
    <property type="protein sequence ID" value="KAJ5238361.1"/>
    <property type="molecule type" value="Genomic_DNA"/>
</dbReference>
<reference evidence="2" key="2">
    <citation type="journal article" date="2023" name="IMA Fungus">
        <title>Comparative genomic study of the Penicillium genus elucidates a diverse pangenome and 15 lateral gene transfer events.</title>
        <authorList>
            <person name="Petersen C."/>
            <person name="Sorensen T."/>
            <person name="Nielsen M.R."/>
            <person name="Sondergaard T.E."/>
            <person name="Sorensen J.L."/>
            <person name="Fitzpatrick D.A."/>
            <person name="Frisvad J.C."/>
            <person name="Nielsen K.L."/>
        </authorList>
    </citation>
    <scope>NUCLEOTIDE SEQUENCE</scope>
    <source>
        <strain evidence="2">IBT 19713</strain>
    </source>
</reference>
<evidence type="ECO:0000313" key="3">
    <source>
        <dbReference type="Proteomes" id="UP001150941"/>
    </source>
</evidence>
<reference evidence="2" key="1">
    <citation type="submission" date="2022-11" db="EMBL/GenBank/DDBJ databases">
        <authorList>
            <person name="Petersen C."/>
        </authorList>
    </citation>
    <scope>NUCLEOTIDE SEQUENCE</scope>
    <source>
        <strain evidence="2">IBT 19713</strain>
    </source>
</reference>
<feature type="compositionally biased region" description="Basic and acidic residues" evidence="1">
    <location>
        <begin position="20"/>
        <end position="41"/>
    </location>
</feature>
<proteinExistence type="predicted"/>
<accession>A0A9W9P6C1</accession>
<organism evidence="2 3">
    <name type="scientific">Penicillium chermesinum</name>
    <dbReference type="NCBI Taxonomy" id="63820"/>
    <lineage>
        <taxon>Eukaryota</taxon>
        <taxon>Fungi</taxon>
        <taxon>Dikarya</taxon>
        <taxon>Ascomycota</taxon>
        <taxon>Pezizomycotina</taxon>
        <taxon>Eurotiomycetes</taxon>
        <taxon>Eurotiomycetidae</taxon>
        <taxon>Eurotiales</taxon>
        <taxon>Aspergillaceae</taxon>
        <taxon>Penicillium</taxon>
    </lineage>
</organism>